<feature type="domain" description="NYN" evidence="1">
    <location>
        <begin position="17"/>
        <end position="166"/>
    </location>
</feature>
<dbReference type="Proteomes" id="UP000662939">
    <property type="component" value="Chromosome"/>
</dbReference>
<organism evidence="2 3">
    <name type="scientific">Natronoglycomyces albus</name>
    <dbReference type="NCBI Taxonomy" id="2811108"/>
    <lineage>
        <taxon>Bacteria</taxon>
        <taxon>Bacillati</taxon>
        <taxon>Actinomycetota</taxon>
        <taxon>Actinomycetes</taxon>
        <taxon>Glycomycetales</taxon>
        <taxon>Glycomycetaceae</taxon>
        <taxon>Natronoglycomyces</taxon>
    </lineage>
</organism>
<evidence type="ECO:0000313" key="2">
    <source>
        <dbReference type="EMBL" id="QSB05928.1"/>
    </source>
</evidence>
<dbReference type="AlphaFoldDB" id="A0A895XWC1"/>
<keyword evidence="3" id="KW-1185">Reference proteome</keyword>
<dbReference type="Pfam" id="PF01936">
    <property type="entry name" value="NYN"/>
    <property type="match status" value="1"/>
</dbReference>
<dbReference type="KEGG" id="nav:JQS30_03100"/>
<gene>
    <name evidence="2" type="ORF">JQS30_03100</name>
</gene>
<accession>A0A895XWC1</accession>
<dbReference type="InterPro" id="IPR021139">
    <property type="entry name" value="NYN"/>
</dbReference>
<reference evidence="2" key="1">
    <citation type="submission" date="2021-02" db="EMBL/GenBank/DDBJ databases">
        <title>Natronoglycomyces albus gen. nov., sp. nov, a haloalkaliphilic actinobacterium from a soda solonchak soil.</title>
        <authorList>
            <person name="Sorokin D.Y."/>
            <person name="Khijniak T.V."/>
            <person name="Zakharycheva A.P."/>
            <person name="Boueva O.V."/>
            <person name="Ariskina E.V."/>
            <person name="Hahnke R.L."/>
            <person name="Bunk B."/>
            <person name="Sproer C."/>
            <person name="Schumann P."/>
            <person name="Evtushenko L.I."/>
            <person name="Kublanov I.V."/>
        </authorList>
    </citation>
    <scope>NUCLEOTIDE SEQUENCE</scope>
    <source>
        <strain evidence="2">DSM 106290</strain>
    </source>
</reference>
<dbReference type="GO" id="GO:0004540">
    <property type="term" value="F:RNA nuclease activity"/>
    <property type="evidence" value="ECO:0007669"/>
    <property type="project" value="InterPro"/>
</dbReference>
<dbReference type="EMBL" id="CP070496">
    <property type="protein sequence ID" value="QSB05928.1"/>
    <property type="molecule type" value="Genomic_DNA"/>
</dbReference>
<sequence>MSRRELGSPGASSRRYAMLIDVGYLYAAGAEVLLDATSRRDYRVDAENLIAGLIAAGQDKLPDGELLRLYWFDAARDRVPTVDQRVIAQMEFVKVRLGNLNARGQQKGVDAMIRSDLEQLARHHAVNEAILLAGDEDMVPAVEIAQAYGVRVHLWGVEPPYGTNQAERLVWEADTVRILSRDELKPYFSKANTAASATAQIAGAPIAHPEPEIAVPSPASVFGQRESVAVTRSAADALAAAESARPNFVRKTITGDKLDPETVISIGEYVGHKWILTRGIDNIADLLPGPQLPTVIDKELLVEAEKELGYSLRDHPEARIWVRDGFWERVHREFDIDIDED</sequence>
<dbReference type="Gene3D" id="3.40.50.1010">
    <property type="entry name" value="5'-nuclease"/>
    <property type="match status" value="1"/>
</dbReference>
<evidence type="ECO:0000313" key="3">
    <source>
        <dbReference type="Proteomes" id="UP000662939"/>
    </source>
</evidence>
<evidence type="ECO:0000259" key="1">
    <source>
        <dbReference type="Pfam" id="PF01936"/>
    </source>
</evidence>
<name>A0A895XWC1_9ACTN</name>
<proteinExistence type="predicted"/>
<protein>
    <submittedName>
        <fullName evidence="2">NYN domain-containing protein</fullName>
    </submittedName>
</protein>